<evidence type="ECO:0000313" key="2">
    <source>
        <dbReference type="Proteomes" id="UP000320679"/>
    </source>
</evidence>
<dbReference type="EMBL" id="SOJK01000074">
    <property type="protein sequence ID" value="TET47801.1"/>
    <property type="molecule type" value="Genomic_DNA"/>
</dbReference>
<dbReference type="PANTHER" id="PTHR46638:SF1">
    <property type="entry name" value="CORRINOID ADENOSYLTRANSFERASE"/>
    <property type="match status" value="1"/>
</dbReference>
<reference evidence="1 2" key="1">
    <citation type="submission" date="2019-03" db="EMBL/GenBank/DDBJ databases">
        <title>Metabolic potential of uncultured bacteria and archaea associated with petroleum seepage in deep-sea sediments.</title>
        <authorList>
            <person name="Dong X."/>
            <person name="Hubert C."/>
        </authorList>
    </citation>
    <scope>NUCLEOTIDE SEQUENCE [LARGE SCALE GENOMIC DNA]</scope>
    <source>
        <strain evidence="1">E29_bin78</strain>
    </source>
</reference>
<dbReference type="InterPro" id="IPR027417">
    <property type="entry name" value="P-loop_NTPase"/>
</dbReference>
<dbReference type="GO" id="GO:0008817">
    <property type="term" value="F:corrinoid adenosyltransferase activity"/>
    <property type="evidence" value="ECO:0007669"/>
    <property type="project" value="InterPro"/>
</dbReference>
<dbReference type="SUPFAM" id="SSF52540">
    <property type="entry name" value="P-loop containing nucleoside triphosphate hydrolases"/>
    <property type="match status" value="1"/>
</dbReference>
<gene>
    <name evidence="1" type="ORF">E3J59_01665</name>
</gene>
<dbReference type="PIRSF" id="PIRSF015617">
    <property type="entry name" value="Adensltrnsf_CobA"/>
    <property type="match status" value="1"/>
</dbReference>
<dbReference type="GO" id="GO:0005524">
    <property type="term" value="F:ATP binding"/>
    <property type="evidence" value="ECO:0007669"/>
    <property type="project" value="InterPro"/>
</dbReference>
<dbReference type="PANTHER" id="PTHR46638">
    <property type="entry name" value="CORRINOID ADENOSYLTRANSFERASE"/>
    <property type="match status" value="1"/>
</dbReference>
<dbReference type="AlphaFoldDB" id="A0A523UZK3"/>
<name>A0A523UZK3_UNCAE</name>
<organism evidence="1 2">
    <name type="scientific">Aerophobetes bacterium</name>
    <dbReference type="NCBI Taxonomy" id="2030807"/>
    <lineage>
        <taxon>Bacteria</taxon>
        <taxon>Candidatus Aerophobota</taxon>
    </lineage>
</organism>
<protein>
    <submittedName>
        <fullName evidence="1">Cob(I)yrinic acid a,c-diamide adenosyltransferase</fullName>
    </submittedName>
</protein>
<dbReference type="Gene3D" id="3.40.50.300">
    <property type="entry name" value="P-loop containing nucleotide triphosphate hydrolases"/>
    <property type="match status" value="1"/>
</dbReference>
<comment type="caution">
    <text evidence="1">The sequence shown here is derived from an EMBL/GenBank/DDBJ whole genome shotgun (WGS) entry which is preliminary data.</text>
</comment>
<dbReference type="InterPro" id="IPR003724">
    <property type="entry name" value="CblAdoTrfase_CobA"/>
</dbReference>
<evidence type="ECO:0000313" key="1">
    <source>
        <dbReference type="EMBL" id="TET47801.1"/>
    </source>
</evidence>
<dbReference type="Pfam" id="PF02572">
    <property type="entry name" value="CobA_CobO_BtuR"/>
    <property type="match status" value="1"/>
</dbReference>
<dbReference type="Proteomes" id="UP000320679">
    <property type="component" value="Unassembled WGS sequence"/>
</dbReference>
<accession>A0A523UZK3</accession>
<sequence length="177" mass="20000">MKKGLIQVYTGEGKGKTSAAVGQAIRARGRNQKILFAQFLKNKEGSAEIPILERLGIKVMAGGGKYKIFPLEKLPEKEKEEVKSHLYRLLDEIKKEIKKKEYNLLILDEINVALHAHLMQEEVILDFLRDKPSSLEIVLTGRYAPPAISRVAHLVSEIIKIKHPYDEGIGARRGIDY</sequence>
<keyword evidence="1" id="KW-0808">Transferase</keyword>
<dbReference type="GO" id="GO:0009236">
    <property type="term" value="P:cobalamin biosynthetic process"/>
    <property type="evidence" value="ECO:0007669"/>
    <property type="project" value="InterPro"/>
</dbReference>
<proteinExistence type="predicted"/>